<comment type="caution">
    <text evidence="1">The sequence shown here is derived from an EMBL/GenBank/DDBJ whole genome shotgun (WGS) entry which is preliminary data.</text>
</comment>
<gene>
    <name evidence="1" type="ORF">CCOS01_02145</name>
</gene>
<organism evidence="1 2">
    <name type="scientific">Colletotrichum costaricense</name>
    <dbReference type="NCBI Taxonomy" id="1209916"/>
    <lineage>
        <taxon>Eukaryota</taxon>
        <taxon>Fungi</taxon>
        <taxon>Dikarya</taxon>
        <taxon>Ascomycota</taxon>
        <taxon>Pezizomycotina</taxon>
        <taxon>Sordariomycetes</taxon>
        <taxon>Hypocreomycetidae</taxon>
        <taxon>Glomerellales</taxon>
        <taxon>Glomerellaceae</taxon>
        <taxon>Colletotrichum</taxon>
        <taxon>Colletotrichum acutatum species complex</taxon>
    </lineage>
</organism>
<dbReference type="AlphaFoldDB" id="A0AAI9Z6W9"/>
<protein>
    <submittedName>
        <fullName evidence="1">Uncharacterized protein</fullName>
    </submittedName>
</protein>
<proteinExistence type="predicted"/>
<dbReference type="EMBL" id="MOOE01000002">
    <property type="protein sequence ID" value="KAK1536825.1"/>
    <property type="molecule type" value="Genomic_DNA"/>
</dbReference>
<name>A0AAI9Z6W9_9PEZI</name>
<evidence type="ECO:0000313" key="1">
    <source>
        <dbReference type="EMBL" id="KAK1536825.1"/>
    </source>
</evidence>
<reference evidence="1 2" key="1">
    <citation type="submission" date="2016-10" db="EMBL/GenBank/DDBJ databases">
        <title>The genome sequence of Colletotrichum fioriniae PJ7.</title>
        <authorList>
            <person name="Baroncelli R."/>
        </authorList>
    </citation>
    <scope>NUCLEOTIDE SEQUENCE [LARGE SCALE GENOMIC DNA]</scope>
    <source>
        <strain evidence="1 2">IMI 309622</strain>
    </source>
</reference>
<dbReference type="RefSeq" id="XP_060318987.1">
    <property type="nucleotide sequence ID" value="XM_060450337.1"/>
</dbReference>
<evidence type="ECO:0000313" key="2">
    <source>
        <dbReference type="Proteomes" id="UP001240678"/>
    </source>
</evidence>
<sequence length="328" mass="36235">MGCNFLWNTIFHNNGFGHTMKATEAYEYRVRPAHDPFSGASDKAARQTYTLACHVPWSLLSIRIHTMARHELSTTIPGSLEEVTVATGRCQQQELVRLARITRGRRLVLPLTNRRRSGLLNGRHTMEPTPCNVIGLTSRPTHPDNLAAIPYLLSQPARRSRSPPTIVNYLSTNQEVPAREVRCKLFAEDSTTELQEFTVTRPVEDSQRPAAWPASTGDWLQRTPALNSGLDRLKPVVSHVSTPSPLPCIPGFPPLGANIPPCLHCSFVGHQGLPRLDHHGTTALHYFTSLHMGIGSQDWGNSGELRSVLSTYLSALAPLRLINTATPV</sequence>
<accession>A0AAI9Z6W9</accession>
<dbReference type="GeneID" id="85333884"/>
<keyword evidence="2" id="KW-1185">Reference proteome</keyword>
<dbReference type="Proteomes" id="UP001240678">
    <property type="component" value="Unassembled WGS sequence"/>
</dbReference>